<gene>
    <name evidence="10" type="ORF">CEUR00632_LOCUS3877</name>
</gene>
<keyword evidence="1" id="KW-0150">Chloroplast</keyword>
<evidence type="ECO:0000256" key="6">
    <source>
        <dbReference type="ARBA" id="ARBA00023276"/>
    </source>
</evidence>
<dbReference type="PANTHER" id="PTHR31407">
    <property type="match status" value="1"/>
</dbReference>
<evidence type="ECO:0000256" key="3">
    <source>
        <dbReference type="ARBA" id="ARBA00022640"/>
    </source>
</evidence>
<name>A0A7R9V3H8_9CHLO</name>
<dbReference type="GO" id="GO:0015979">
    <property type="term" value="P:photosynthesis"/>
    <property type="evidence" value="ECO:0007669"/>
    <property type="project" value="UniProtKB-KW"/>
</dbReference>
<reference evidence="10" key="1">
    <citation type="submission" date="2021-01" db="EMBL/GenBank/DDBJ databases">
        <authorList>
            <person name="Corre E."/>
            <person name="Pelletier E."/>
            <person name="Niang G."/>
            <person name="Scheremetjew M."/>
            <person name="Finn R."/>
            <person name="Kale V."/>
            <person name="Holt S."/>
            <person name="Cochrane G."/>
            <person name="Meng A."/>
            <person name="Brown T."/>
            <person name="Cohen L."/>
        </authorList>
    </citation>
    <scope>NUCLEOTIDE SEQUENCE</scope>
    <source>
        <strain evidence="10">CCMP219</strain>
    </source>
</reference>
<dbReference type="GO" id="GO:0009654">
    <property type="term" value="C:photosystem II oxygen evolving complex"/>
    <property type="evidence" value="ECO:0007669"/>
    <property type="project" value="InterPro"/>
</dbReference>
<dbReference type="PANTHER" id="PTHR31407:SF6">
    <property type="entry name" value="OXYGEN-EVOLVING ENHANCER PROTEIN 2-1, CHLOROPLASTIC"/>
    <property type="match status" value="1"/>
</dbReference>
<dbReference type="EMBL" id="HBEC01008437">
    <property type="protein sequence ID" value="CAD8283842.1"/>
    <property type="molecule type" value="Transcribed_RNA"/>
</dbReference>
<accession>A0A7R9V3H8</accession>
<dbReference type="SUPFAM" id="SSF55724">
    <property type="entry name" value="Mog1p/PsbP-like"/>
    <property type="match status" value="1"/>
</dbReference>
<keyword evidence="3" id="KW-0934">Plastid</keyword>
<dbReference type="InterPro" id="IPR016123">
    <property type="entry name" value="Mog1/PsbP_a/b/a-sand"/>
</dbReference>
<comment type="similarity">
    <text evidence="7">Belongs to the PsbP family.</text>
</comment>
<evidence type="ECO:0000256" key="1">
    <source>
        <dbReference type="ARBA" id="ARBA00022528"/>
    </source>
</evidence>
<evidence type="ECO:0000256" key="5">
    <source>
        <dbReference type="ARBA" id="ARBA00023078"/>
    </source>
</evidence>
<dbReference type="GO" id="GO:0009534">
    <property type="term" value="C:chloroplast thylakoid"/>
    <property type="evidence" value="ECO:0007669"/>
    <property type="project" value="UniProtKB-SubCell"/>
</dbReference>
<comment type="subcellular location">
    <subcellularLocation>
        <location evidence="8">Plastid</location>
        <location evidence="8">Chloroplast thylakoid</location>
    </subcellularLocation>
</comment>
<feature type="domain" description="PsbP C-terminal" evidence="9">
    <location>
        <begin position="79"/>
        <end position="247"/>
    </location>
</feature>
<evidence type="ECO:0000256" key="2">
    <source>
        <dbReference type="ARBA" id="ARBA00022531"/>
    </source>
</evidence>
<dbReference type="GO" id="GO:0005509">
    <property type="term" value="F:calcium ion binding"/>
    <property type="evidence" value="ECO:0007669"/>
    <property type="project" value="InterPro"/>
</dbReference>
<evidence type="ECO:0000313" key="10">
    <source>
        <dbReference type="EMBL" id="CAD8283842.1"/>
    </source>
</evidence>
<dbReference type="GO" id="GO:0019898">
    <property type="term" value="C:extrinsic component of membrane"/>
    <property type="evidence" value="ECO:0007669"/>
    <property type="project" value="InterPro"/>
</dbReference>
<keyword evidence="2" id="KW-0602">Photosynthesis</keyword>
<organism evidence="10">
    <name type="scientific">Chlamydomonas euryale</name>
    <dbReference type="NCBI Taxonomy" id="1486919"/>
    <lineage>
        <taxon>Eukaryota</taxon>
        <taxon>Viridiplantae</taxon>
        <taxon>Chlorophyta</taxon>
        <taxon>core chlorophytes</taxon>
        <taxon>Chlorophyceae</taxon>
        <taxon>CS clade</taxon>
        <taxon>Chlamydomonadales</taxon>
        <taxon>Chlamydomonadaceae</taxon>
        <taxon>Chlamydomonas</taxon>
    </lineage>
</organism>
<dbReference type="Pfam" id="PF01789">
    <property type="entry name" value="PsbP"/>
    <property type="match status" value="1"/>
</dbReference>
<evidence type="ECO:0000256" key="4">
    <source>
        <dbReference type="ARBA" id="ARBA00022946"/>
    </source>
</evidence>
<evidence type="ECO:0000259" key="9">
    <source>
        <dbReference type="Pfam" id="PF01789"/>
    </source>
</evidence>
<dbReference type="AlphaFoldDB" id="A0A7R9V3H8"/>
<keyword evidence="5" id="KW-0793">Thylakoid</keyword>
<evidence type="ECO:0000256" key="8">
    <source>
        <dbReference type="ARBA" id="ARBA00046272"/>
    </source>
</evidence>
<sequence length="249" mass="26395">MATILANKSAFVTKAPAAPKRAARAAVVVRAQKESAEVQGRRATLASIAGAAASLAAAPAFAAYGDSANVFGKATNTTGFVPYAGEGFALLLPARWNPSREQDFPGTLLRYEDNGDAVNNFVVIANPTDKGKISDFGDKNAFLNSVSYLLGKQSFSGDTVSEGGFQRGRVSAASVLDIGSFTDKKGREYYTYELLTRTADGNEGGRHQLVKATVADGKLWILLVRVGDKRWFKGAKKDAVGVFDSFIVA</sequence>
<keyword evidence="4" id="KW-0809">Transit peptide</keyword>
<keyword evidence="6" id="KW-0604">Photosystem II</keyword>
<protein>
    <recommendedName>
        <fullName evidence="9">PsbP C-terminal domain-containing protein</fullName>
    </recommendedName>
</protein>
<dbReference type="InterPro" id="IPR002683">
    <property type="entry name" value="PsbP_C"/>
</dbReference>
<proteinExistence type="inferred from homology"/>
<evidence type="ECO:0000256" key="7">
    <source>
        <dbReference type="ARBA" id="ARBA00035638"/>
    </source>
</evidence>
<dbReference type="Gene3D" id="3.40.1000.10">
    <property type="entry name" value="Mog1/PsbP, alpha/beta/alpha sandwich"/>
    <property type="match status" value="1"/>
</dbReference>